<dbReference type="PANTHER" id="PTHR33221:SF15">
    <property type="entry name" value="HTH-TYPE TRANSCRIPTIONAL REGULATOR YWGB-RELATED"/>
    <property type="match status" value="1"/>
</dbReference>
<keyword evidence="2" id="KW-1185">Reference proteome</keyword>
<dbReference type="RefSeq" id="WP_379831487.1">
    <property type="nucleotide sequence ID" value="NZ_JBHUHU010000003.1"/>
</dbReference>
<dbReference type="InterPro" id="IPR036390">
    <property type="entry name" value="WH_DNA-bd_sf"/>
</dbReference>
<dbReference type="InterPro" id="IPR000944">
    <property type="entry name" value="Tscrpt_reg_Rrf2"/>
</dbReference>
<reference evidence="2" key="1">
    <citation type="journal article" date="2019" name="Int. J. Syst. Evol. Microbiol.">
        <title>The Global Catalogue of Microorganisms (GCM) 10K type strain sequencing project: providing services to taxonomists for standard genome sequencing and annotation.</title>
        <authorList>
            <consortium name="The Broad Institute Genomics Platform"/>
            <consortium name="The Broad Institute Genome Sequencing Center for Infectious Disease"/>
            <person name="Wu L."/>
            <person name="Ma J."/>
        </authorList>
    </citation>
    <scope>NUCLEOTIDE SEQUENCE [LARGE SCALE GENOMIC DNA]</scope>
    <source>
        <strain evidence="2">JCM 3389</strain>
    </source>
</reference>
<name>A0ABW4Y0F4_9FLAO</name>
<gene>
    <name evidence="1" type="ORF">ACFSJE_13470</name>
</gene>
<dbReference type="Pfam" id="PF02082">
    <property type="entry name" value="Rrf2"/>
    <property type="match status" value="1"/>
</dbReference>
<protein>
    <submittedName>
        <fullName evidence="1">Rrf2 family transcriptional regulator</fullName>
    </submittedName>
</protein>
<accession>A0ABW4Y0F4</accession>
<dbReference type="SUPFAM" id="SSF46785">
    <property type="entry name" value="Winged helix' DNA-binding domain"/>
    <property type="match status" value="1"/>
</dbReference>
<dbReference type="EMBL" id="JBHUHU010000003">
    <property type="protein sequence ID" value="MFD2100790.1"/>
    <property type="molecule type" value="Genomic_DNA"/>
</dbReference>
<dbReference type="PANTHER" id="PTHR33221">
    <property type="entry name" value="WINGED HELIX-TURN-HELIX TRANSCRIPTIONAL REGULATOR, RRF2 FAMILY"/>
    <property type="match status" value="1"/>
</dbReference>
<evidence type="ECO:0000313" key="2">
    <source>
        <dbReference type="Proteomes" id="UP001597342"/>
    </source>
</evidence>
<comment type="caution">
    <text evidence="1">The sequence shown here is derived from an EMBL/GenBank/DDBJ whole genome shotgun (WGS) entry which is preliminary data.</text>
</comment>
<dbReference type="PROSITE" id="PS51197">
    <property type="entry name" value="HTH_RRF2_2"/>
    <property type="match status" value="1"/>
</dbReference>
<sequence length="135" mass="14811">MNNTRFATALHILTLLADSKDEWLSSEWIAGSININPVVVRKELSVLNEAGLVISRKGKTGGTTLAKSSRDITLDMIYLAVKNSDVLGKRNKTNPKCPIGKDINLKLDGLFTKIDQSVVDELKGKTLEGFVAEFH</sequence>
<dbReference type="Gene3D" id="1.10.10.10">
    <property type="entry name" value="Winged helix-like DNA-binding domain superfamily/Winged helix DNA-binding domain"/>
    <property type="match status" value="1"/>
</dbReference>
<dbReference type="InterPro" id="IPR036388">
    <property type="entry name" value="WH-like_DNA-bd_sf"/>
</dbReference>
<organism evidence="1 2">
    <name type="scientific">Flagellimonas iocasae</name>
    <dbReference type="NCBI Taxonomy" id="2055905"/>
    <lineage>
        <taxon>Bacteria</taxon>
        <taxon>Pseudomonadati</taxon>
        <taxon>Bacteroidota</taxon>
        <taxon>Flavobacteriia</taxon>
        <taxon>Flavobacteriales</taxon>
        <taxon>Flavobacteriaceae</taxon>
        <taxon>Flagellimonas</taxon>
    </lineage>
</organism>
<dbReference type="Proteomes" id="UP001597342">
    <property type="component" value="Unassembled WGS sequence"/>
</dbReference>
<proteinExistence type="predicted"/>
<evidence type="ECO:0000313" key="1">
    <source>
        <dbReference type="EMBL" id="MFD2100790.1"/>
    </source>
</evidence>